<gene>
    <name evidence="3" type="ORF">SAMN04488691_107111</name>
</gene>
<accession>A0A1H7SJQ6</accession>
<evidence type="ECO:0000313" key="4">
    <source>
        <dbReference type="Proteomes" id="UP000183894"/>
    </source>
</evidence>
<dbReference type="Proteomes" id="UP000183894">
    <property type="component" value="Unassembled WGS sequence"/>
</dbReference>
<evidence type="ECO:0000256" key="1">
    <source>
        <dbReference type="SAM" id="Phobius"/>
    </source>
</evidence>
<feature type="domain" description="DUF8173" evidence="2">
    <location>
        <begin position="1"/>
        <end position="187"/>
    </location>
</feature>
<proteinExistence type="predicted"/>
<name>A0A1H7SJQ6_HALLR</name>
<organism evidence="3 4">
    <name type="scientific">Haloferax larsenii</name>
    <dbReference type="NCBI Taxonomy" id="302484"/>
    <lineage>
        <taxon>Archaea</taxon>
        <taxon>Methanobacteriati</taxon>
        <taxon>Methanobacteriota</taxon>
        <taxon>Stenosarchaea group</taxon>
        <taxon>Halobacteria</taxon>
        <taxon>Halobacteriales</taxon>
        <taxon>Haloferacaceae</taxon>
        <taxon>Haloferax</taxon>
    </lineage>
</organism>
<dbReference type="OrthoDB" id="293202at2157"/>
<dbReference type="Pfam" id="PF26514">
    <property type="entry name" value="DUF8173"/>
    <property type="match status" value="1"/>
</dbReference>
<feature type="transmembrane region" description="Helical" evidence="1">
    <location>
        <begin position="79"/>
        <end position="103"/>
    </location>
</feature>
<evidence type="ECO:0000313" key="3">
    <source>
        <dbReference type="EMBL" id="SEL72832.1"/>
    </source>
</evidence>
<dbReference type="InterPro" id="IPR058486">
    <property type="entry name" value="DUF8173"/>
</dbReference>
<feature type="transmembrane region" description="Helical" evidence="1">
    <location>
        <begin position="42"/>
        <end position="59"/>
    </location>
</feature>
<feature type="transmembrane region" description="Helical" evidence="1">
    <location>
        <begin position="109"/>
        <end position="132"/>
    </location>
</feature>
<protein>
    <recommendedName>
        <fullName evidence="2">DUF8173 domain-containing protein</fullName>
    </recommendedName>
</protein>
<evidence type="ECO:0000259" key="2">
    <source>
        <dbReference type="Pfam" id="PF26514"/>
    </source>
</evidence>
<keyword evidence="1" id="KW-0472">Membrane</keyword>
<feature type="transmembrane region" description="Helical" evidence="1">
    <location>
        <begin position="144"/>
        <end position="170"/>
    </location>
</feature>
<dbReference type="EMBL" id="FOAD01000007">
    <property type="protein sequence ID" value="SEL72832.1"/>
    <property type="molecule type" value="Genomic_DNA"/>
</dbReference>
<reference evidence="3 4" key="1">
    <citation type="submission" date="2016-10" db="EMBL/GenBank/DDBJ databases">
        <authorList>
            <person name="de Groot N.N."/>
        </authorList>
    </citation>
    <scope>NUCLEOTIDE SEQUENCE [LARGE SCALE GENOMIC DNA]</scope>
    <source>
        <strain evidence="3 4">CDM_5</strain>
    </source>
</reference>
<dbReference type="RefSeq" id="WP_074795410.1">
    <property type="nucleotide sequence ID" value="NZ_FOAD01000007.1"/>
</dbReference>
<keyword evidence="1" id="KW-1133">Transmembrane helix</keyword>
<sequence length="187" mass="18945">MVPPRKSTSIGLTLLGVLALAGVASAQPVESTTQFSPTIQAAGSFIFNLVVGGLLVAAAPKFTRNLIDEIRSDPGESFIWGLLVGIGGLIVLVILAITIIGLLVAIPGFLAFFVLAIVAGGIATVFIGSLVVGMTSSESPSLGLSLVVGALITGVLSAIPFLGGLVLFIANTLGLGVLGRNIYESWS</sequence>
<dbReference type="AlphaFoldDB" id="A0A1H7SJQ6"/>
<keyword evidence="1" id="KW-0812">Transmembrane</keyword>